<dbReference type="EMBL" id="BGPR01004674">
    <property type="protein sequence ID" value="GBN02083.1"/>
    <property type="molecule type" value="Genomic_DNA"/>
</dbReference>
<evidence type="ECO:0000313" key="2">
    <source>
        <dbReference type="EMBL" id="GBN02083.1"/>
    </source>
</evidence>
<dbReference type="AlphaFoldDB" id="A0A4Y2KKX6"/>
<feature type="region of interest" description="Disordered" evidence="1">
    <location>
        <begin position="1"/>
        <end position="39"/>
    </location>
</feature>
<feature type="compositionally biased region" description="Low complexity" evidence="1">
    <location>
        <begin position="118"/>
        <end position="127"/>
    </location>
</feature>
<gene>
    <name evidence="2" type="ORF">AVEN_73285_1</name>
</gene>
<feature type="compositionally biased region" description="Basic and acidic residues" evidence="1">
    <location>
        <begin position="1"/>
        <end position="13"/>
    </location>
</feature>
<protein>
    <submittedName>
        <fullName evidence="2">Uncharacterized protein</fullName>
    </submittedName>
</protein>
<keyword evidence="3" id="KW-1185">Reference proteome</keyword>
<evidence type="ECO:0000256" key="1">
    <source>
        <dbReference type="SAM" id="MobiDB-lite"/>
    </source>
</evidence>
<comment type="caution">
    <text evidence="2">The sequence shown here is derived from an EMBL/GenBank/DDBJ whole genome shotgun (WGS) entry which is preliminary data.</text>
</comment>
<evidence type="ECO:0000313" key="3">
    <source>
        <dbReference type="Proteomes" id="UP000499080"/>
    </source>
</evidence>
<dbReference type="Proteomes" id="UP000499080">
    <property type="component" value="Unassembled WGS sequence"/>
</dbReference>
<organism evidence="2 3">
    <name type="scientific">Araneus ventricosus</name>
    <name type="common">Orbweaver spider</name>
    <name type="synonym">Epeira ventricosa</name>
    <dbReference type="NCBI Taxonomy" id="182803"/>
    <lineage>
        <taxon>Eukaryota</taxon>
        <taxon>Metazoa</taxon>
        <taxon>Ecdysozoa</taxon>
        <taxon>Arthropoda</taxon>
        <taxon>Chelicerata</taxon>
        <taxon>Arachnida</taxon>
        <taxon>Araneae</taxon>
        <taxon>Araneomorphae</taxon>
        <taxon>Entelegynae</taxon>
        <taxon>Araneoidea</taxon>
        <taxon>Araneidae</taxon>
        <taxon>Araneus</taxon>
    </lineage>
</organism>
<feature type="region of interest" description="Disordered" evidence="1">
    <location>
        <begin position="117"/>
        <end position="140"/>
    </location>
</feature>
<accession>A0A4Y2KKX6</accession>
<proteinExistence type="predicted"/>
<feature type="region of interest" description="Disordered" evidence="1">
    <location>
        <begin position="51"/>
        <end position="75"/>
    </location>
</feature>
<reference evidence="2 3" key="1">
    <citation type="journal article" date="2019" name="Sci. Rep.">
        <title>Orb-weaving spider Araneus ventricosus genome elucidates the spidroin gene catalogue.</title>
        <authorList>
            <person name="Kono N."/>
            <person name="Nakamura H."/>
            <person name="Ohtoshi R."/>
            <person name="Moran D.A.P."/>
            <person name="Shinohara A."/>
            <person name="Yoshida Y."/>
            <person name="Fujiwara M."/>
            <person name="Mori M."/>
            <person name="Tomita M."/>
            <person name="Arakawa K."/>
        </authorList>
    </citation>
    <scope>NUCLEOTIDE SEQUENCE [LARGE SCALE GENOMIC DNA]</scope>
</reference>
<sequence length="140" mass="15441">MVRKGVEKEKELVESPPPPFHPNGRRHNDEGGAFSSWKTLSVGSSTPFWLMTPSGNRHRPLPTPPQIPRDSGSLFSEECREGATGIERRSVNPGVDDRKRLPASYLYTTCGTSYRVIPTRTSPPSSTDSNRWSVITSSTG</sequence>
<name>A0A4Y2KKX6_ARAVE</name>
<feature type="compositionally biased region" description="Polar residues" evidence="1">
    <location>
        <begin position="128"/>
        <end position="140"/>
    </location>
</feature>